<dbReference type="AlphaFoldDB" id="A0A645E8W2"/>
<comment type="caution">
    <text evidence="1">The sequence shown here is derived from an EMBL/GenBank/DDBJ whole genome shotgun (WGS) entry which is preliminary data.</text>
</comment>
<reference evidence="1" key="1">
    <citation type="submission" date="2019-08" db="EMBL/GenBank/DDBJ databases">
        <authorList>
            <person name="Kucharzyk K."/>
            <person name="Murdoch R.W."/>
            <person name="Higgins S."/>
            <person name="Loffler F."/>
        </authorList>
    </citation>
    <scope>NUCLEOTIDE SEQUENCE</scope>
</reference>
<gene>
    <name evidence="1" type="ORF">SDC9_145610</name>
</gene>
<name>A0A645E8W2_9ZZZZ</name>
<proteinExistence type="predicted"/>
<evidence type="ECO:0000313" key="1">
    <source>
        <dbReference type="EMBL" id="MPM98424.1"/>
    </source>
</evidence>
<accession>A0A645E8W2</accession>
<dbReference type="EMBL" id="VSSQ01044591">
    <property type="protein sequence ID" value="MPM98424.1"/>
    <property type="molecule type" value="Genomic_DNA"/>
</dbReference>
<organism evidence="1">
    <name type="scientific">bioreactor metagenome</name>
    <dbReference type="NCBI Taxonomy" id="1076179"/>
    <lineage>
        <taxon>unclassified sequences</taxon>
        <taxon>metagenomes</taxon>
        <taxon>ecological metagenomes</taxon>
    </lineage>
</organism>
<sequence>MQHAVGGAAERHIHRKRVCKRGLGENLRRANVFFDQLNYLHPRVFCQPQAFRIDRGNCAVAGQRHTDCLAQAGHGVCGKHAGAGAAAGTRVVFAKVELFLCCFSGFERTNRFEHAVEVEVLAAALVGEHRPRRDEHRRQIQPRRCHQHAGNDLVASGQKHHAVESMCLRHNLAFIRDDFAAGKRIVHAFVTHRDAVAYADGAKLNRGSARHADARLDGLGQLIEVEVPRYNLVSGVCDAD</sequence>
<protein>
    <submittedName>
        <fullName evidence="1">Uncharacterized protein</fullName>
    </submittedName>
</protein>